<organism evidence="2 4">
    <name type="scientific">Clostridium coskatii</name>
    <dbReference type="NCBI Taxonomy" id="1705578"/>
    <lineage>
        <taxon>Bacteria</taxon>
        <taxon>Bacillati</taxon>
        <taxon>Bacillota</taxon>
        <taxon>Clostridia</taxon>
        <taxon>Eubacteriales</taxon>
        <taxon>Clostridiaceae</taxon>
        <taxon>Clostridium</taxon>
    </lineage>
</organism>
<evidence type="ECO:0000313" key="3">
    <source>
        <dbReference type="EMBL" id="OBR93947.1"/>
    </source>
</evidence>
<dbReference type="Proteomes" id="UP000077384">
    <property type="component" value="Unassembled WGS sequence"/>
</dbReference>
<proteinExistence type="predicted"/>
<evidence type="ECO:0000313" key="4">
    <source>
        <dbReference type="Proteomes" id="UP000077384"/>
    </source>
</evidence>
<reference evidence="3 5" key="2">
    <citation type="journal article" date="2016" name="Front. Microbiol.">
        <title>Industrial Acetogenic Biocatalysts: A Comparative Metabolic and Genomic Analysis.</title>
        <authorList>
            <person name="Bengelsdorf F."/>
            <person name="Poehlein A."/>
            <person name="Sonja S."/>
            <person name="Erz C."/>
            <person name="Hummel T."/>
            <person name="Hoffmeister S."/>
            <person name="Daniel R."/>
            <person name="Durre P."/>
        </authorList>
    </citation>
    <scope>NUCLEOTIDE SEQUENCE [LARGE SCALE GENOMIC DNA]</scope>
    <source>
        <strain evidence="3 5">PTA-10522</strain>
    </source>
</reference>
<comment type="caution">
    <text evidence="2">The sequence shown here is derived from an EMBL/GenBank/DDBJ whole genome shotgun (WGS) entry which is preliminary data.</text>
</comment>
<keyword evidence="5" id="KW-1185">Reference proteome</keyword>
<dbReference type="RefSeq" id="WP_063601806.1">
    <property type="nucleotide sequence ID" value="NZ_LITQ01000026.1"/>
</dbReference>
<dbReference type="EMBL" id="LROR01000049">
    <property type="protein sequence ID" value="OBR93947.1"/>
    <property type="molecule type" value="Genomic_DNA"/>
</dbReference>
<dbReference type="InterPro" id="IPR038148">
    <property type="entry name" value="Tn1545/Tn916_Xis"/>
</dbReference>
<dbReference type="Pfam" id="PF12728">
    <property type="entry name" value="HTH_17"/>
    <property type="match status" value="1"/>
</dbReference>
<dbReference type="PATRIC" id="fig|1705578.3.peg.1975"/>
<feature type="domain" description="Helix-turn-helix" evidence="1">
    <location>
        <begin position="16"/>
        <end position="64"/>
    </location>
</feature>
<gene>
    <name evidence="3" type="ORF">CLCOS_20830</name>
    <name evidence="2" type="ORF">WX73_01725</name>
</gene>
<accession>A0A162J780</accession>
<dbReference type="AlphaFoldDB" id="A0A162J780"/>
<dbReference type="InterPro" id="IPR041657">
    <property type="entry name" value="HTH_17"/>
</dbReference>
<dbReference type="Gene3D" id="3.90.105.50">
    <property type="match status" value="1"/>
</dbReference>
<name>A0A162J780_9CLOT</name>
<evidence type="ECO:0000313" key="2">
    <source>
        <dbReference type="EMBL" id="OAA91315.1"/>
    </source>
</evidence>
<protein>
    <submittedName>
        <fullName evidence="2">Helix-turn-helix domain protein</fullName>
    </submittedName>
</protein>
<evidence type="ECO:0000313" key="5">
    <source>
        <dbReference type="Proteomes" id="UP000093694"/>
    </source>
</evidence>
<evidence type="ECO:0000259" key="1">
    <source>
        <dbReference type="Pfam" id="PF12728"/>
    </source>
</evidence>
<reference evidence="2 4" key="1">
    <citation type="journal article" date="2015" name="Biotechnol. Bioeng.">
        <title>Genome sequence and phenotypic characterization of Caulobacter segnis.</title>
        <authorList>
            <person name="Patel S."/>
            <person name="Fletcher B."/>
            <person name="Scott D.C."/>
            <person name="Ely B."/>
        </authorList>
    </citation>
    <scope>NUCLEOTIDE SEQUENCE [LARGE SCALE GENOMIC DNA]</scope>
    <source>
        <strain evidence="2 4">PS02</strain>
    </source>
</reference>
<sequence length="70" mass="8176">MAEYKILENRPDIKKVMTISEFCNEYNLGRNKAYTLCHKSDAPVIFNGKKILFIKAKVDEWMESLIGKHI</sequence>
<dbReference type="Proteomes" id="UP000093694">
    <property type="component" value="Unassembled WGS sequence"/>
</dbReference>
<dbReference type="EMBL" id="LITQ01000026">
    <property type="protein sequence ID" value="OAA91315.1"/>
    <property type="molecule type" value="Genomic_DNA"/>
</dbReference>